<evidence type="ECO:0000256" key="1">
    <source>
        <dbReference type="SAM" id="MobiDB-lite"/>
    </source>
</evidence>
<feature type="region of interest" description="Disordered" evidence="1">
    <location>
        <begin position="57"/>
        <end position="81"/>
    </location>
</feature>
<proteinExistence type="predicted"/>
<feature type="compositionally biased region" description="Polar residues" evidence="1">
    <location>
        <begin position="57"/>
        <end position="71"/>
    </location>
</feature>
<sequence length="136" mass="14332">MAPITLSSGAVRQRRHEAAPLSAAARQAHDPAPLVLTLQVRGGDGALRRRAGGYTTRQPATWSHGTFSHTTIAGPLNENPAKRPPMKHAYMRGFAVACGSDEDEVARWIAAYRRIYEGCAPSALVSAVDGGAGLGT</sequence>
<dbReference type="EMBL" id="WEGH01000003">
    <property type="protein sequence ID" value="MQY06866.1"/>
    <property type="molecule type" value="Genomic_DNA"/>
</dbReference>
<feature type="compositionally biased region" description="Polar residues" evidence="1">
    <location>
        <begin position="1"/>
        <end position="10"/>
    </location>
</feature>
<gene>
    <name evidence="2" type="ORF">ACRB68_49630</name>
</gene>
<feature type="region of interest" description="Disordered" evidence="1">
    <location>
        <begin position="1"/>
        <end position="26"/>
    </location>
</feature>
<organism evidence="2 3">
    <name type="scientific">Actinomadura macrotermitis</name>
    <dbReference type="NCBI Taxonomy" id="2585200"/>
    <lineage>
        <taxon>Bacteria</taxon>
        <taxon>Bacillati</taxon>
        <taxon>Actinomycetota</taxon>
        <taxon>Actinomycetes</taxon>
        <taxon>Streptosporangiales</taxon>
        <taxon>Thermomonosporaceae</taxon>
        <taxon>Actinomadura</taxon>
    </lineage>
</organism>
<comment type="caution">
    <text evidence="2">The sequence shown here is derived from an EMBL/GenBank/DDBJ whole genome shotgun (WGS) entry which is preliminary data.</text>
</comment>
<protein>
    <submittedName>
        <fullName evidence="2">Uncharacterized protein</fullName>
    </submittedName>
</protein>
<evidence type="ECO:0000313" key="3">
    <source>
        <dbReference type="Proteomes" id="UP000487268"/>
    </source>
</evidence>
<keyword evidence="3" id="KW-1185">Reference proteome</keyword>
<dbReference type="Proteomes" id="UP000487268">
    <property type="component" value="Unassembled WGS sequence"/>
</dbReference>
<dbReference type="AlphaFoldDB" id="A0A7K0C0J1"/>
<evidence type="ECO:0000313" key="2">
    <source>
        <dbReference type="EMBL" id="MQY06866.1"/>
    </source>
</evidence>
<name>A0A7K0C0J1_9ACTN</name>
<accession>A0A7K0C0J1</accession>
<reference evidence="2 3" key="1">
    <citation type="submission" date="2019-10" db="EMBL/GenBank/DDBJ databases">
        <title>Actinomadura rubteroloni sp. nov. and Actinomadura macrotermitis sp. nov., isolated from the gut of fungus growing-termite Macrotermes natalensis.</title>
        <authorList>
            <person name="Benndorf R."/>
            <person name="Martin K."/>
            <person name="Kuefner M."/>
            <person name="De Beer W."/>
            <person name="Kaster A.-K."/>
            <person name="Vollmers J."/>
            <person name="Poulsen M."/>
            <person name="Beemelmanns C."/>
        </authorList>
    </citation>
    <scope>NUCLEOTIDE SEQUENCE [LARGE SCALE GENOMIC DNA]</scope>
    <source>
        <strain evidence="2 3">RB68</strain>
    </source>
</reference>